<dbReference type="InterPro" id="IPR021109">
    <property type="entry name" value="Peptidase_aspartic_dom_sf"/>
</dbReference>
<evidence type="ECO:0000313" key="1">
    <source>
        <dbReference type="EMBL" id="GAK53470.1"/>
    </source>
</evidence>
<protein>
    <recommendedName>
        <fullName evidence="3">Peptidase A2 domain-containing protein</fullName>
    </recommendedName>
</protein>
<accession>A0A0S6W708</accession>
<sequence>MPPRHFQYTPPGAFPGMRIGLPFLPITLVNYSCAISALALVDSGSTVSVLPYDVGLQLGLKWDEQTVPTPLVGSLKHAQAWGVQIIGEVTPFSPVVLKFAWTQVTSERVPLILLGQTNFFQAFDVCFSGSQQVFEIAAKGALIRTI</sequence>
<proteinExistence type="predicted"/>
<evidence type="ECO:0008006" key="3">
    <source>
        <dbReference type="Google" id="ProtNLM"/>
    </source>
</evidence>
<dbReference type="GO" id="GO:0006508">
    <property type="term" value="P:proteolysis"/>
    <property type="evidence" value="ECO:0007669"/>
    <property type="project" value="InterPro"/>
</dbReference>
<dbReference type="GO" id="GO:0004190">
    <property type="term" value="F:aspartic-type endopeptidase activity"/>
    <property type="evidence" value="ECO:0007669"/>
    <property type="project" value="InterPro"/>
</dbReference>
<keyword evidence="2" id="KW-1185">Reference proteome</keyword>
<reference evidence="1" key="1">
    <citation type="journal article" date="2015" name="PeerJ">
        <title>First genomic representation of candidate bacterial phylum KSB3 points to enhanced environmental sensing as a trigger of wastewater bulking.</title>
        <authorList>
            <person name="Sekiguchi Y."/>
            <person name="Ohashi A."/>
            <person name="Parks D.H."/>
            <person name="Yamauchi T."/>
            <person name="Tyson G.W."/>
            <person name="Hugenholtz P."/>
        </authorList>
    </citation>
    <scope>NUCLEOTIDE SEQUENCE [LARGE SCALE GENOMIC DNA]</scope>
</reference>
<dbReference type="InterPro" id="IPR001969">
    <property type="entry name" value="Aspartic_peptidase_AS"/>
</dbReference>
<dbReference type="Proteomes" id="UP000030700">
    <property type="component" value="Unassembled WGS sequence"/>
</dbReference>
<dbReference type="STRING" id="1499966.U14_04735"/>
<organism evidence="1">
    <name type="scientific">Candidatus Moduliflexus flocculans</name>
    <dbReference type="NCBI Taxonomy" id="1499966"/>
    <lineage>
        <taxon>Bacteria</taxon>
        <taxon>Candidatus Moduliflexota</taxon>
        <taxon>Candidatus Moduliflexia</taxon>
        <taxon>Candidatus Moduliflexales</taxon>
        <taxon>Candidatus Moduliflexaceae</taxon>
    </lineage>
</organism>
<dbReference type="HOGENOM" id="CLU_153846_0_0_0"/>
<gene>
    <name evidence="1" type="ORF">U14_04735</name>
</gene>
<dbReference type="AlphaFoldDB" id="A0A0S6W708"/>
<evidence type="ECO:0000313" key="2">
    <source>
        <dbReference type="Proteomes" id="UP000030700"/>
    </source>
</evidence>
<dbReference type="Gene3D" id="2.40.70.10">
    <property type="entry name" value="Acid Proteases"/>
    <property type="match status" value="1"/>
</dbReference>
<name>A0A0S6W708_9BACT</name>
<dbReference type="EMBL" id="DF820459">
    <property type="protein sequence ID" value="GAK53470.1"/>
    <property type="molecule type" value="Genomic_DNA"/>
</dbReference>
<dbReference type="PROSITE" id="PS00141">
    <property type="entry name" value="ASP_PROTEASE"/>
    <property type="match status" value="1"/>
</dbReference>